<keyword evidence="1" id="KW-0732">Signal</keyword>
<evidence type="ECO:0000313" key="3">
    <source>
        <dbReference type="Proteomes" id="UP000624325"/>
    </source>
</evidence>
<proteinExistence type="predicted"/>
<organism evidence="2 3">
    <name type="scientific">Asanoa iriomotensis</name>
    <dbReference type="NCBI Taxonomy" id="234613"/>
    <lineage>
        <taxon>Bacteria</taxon>
        <taxon>Bacillati</taxon>
        <taxon>Actinomycetota</taxon>
        <taxon>Actinomycetes</taxon>
        <taxon>Micromonosporales</taxon>
        <taxon>Micromonosporaceae</taxon>
        <taxon>Asanoa</taxon>
    </lineage>
</organism>
<sequence length="362" mass="37993">MRRLTCLLAILVALLAAAAPATAAAPGALATAPQIYGAWHCGNDFCTWGAVRTVAEFDSANHWLIDRGDGRPSVNLVVLSFVNPLRLLRQTTDATTVAGVPRGMTPEIVNYFTSRGVRVMLSIGGITYTDDWDTALSENAALLGQRAAAVATQLGVGIEIDYEQNTNPNLPALQSFIDAYRAVHPYDATGARAAARLTIDVAAGDRWLIALNRKATADWLRTDTPVLDYANAMVTARPASAANAIADWQEHVDGKPQYGPPVPPLAPAKFTGAIYVAYGGKPLPECVNYPASVQNAAAPYVQSVAPNGAGTTAGMLGFMFWAAERPAVRGIGTVPPNTCQAGVGAGATALAIQIPMPSLRQS</sequence>
<comment type="caution">
    <text evidence="2">The sequence shown here is derived from an EMBL/GenBank/DDBJ whole genome shotgun (WGS) entry which is preliminary data.</text>
</comment>
<feature type="signal peptide" evidence="1">
    <location>
        <begin position="1"/>
        <end position="23"/>
    </location>
</feature>
<feature type="chain" id="PRO_5046063153" description="Glycosyl hydrolase family 18 (Putative chitinase)" evidence="1">
    <location>
        <begin position="24"/>
        <end position="362"/>
    </location>
</feature>
<evidence type="ECO:0008006" key="4">
    <source>
        <dbReference type="Google" id="ProtNLM"/>
    </source>
</evidence>
<name>A0ABQ4BUL5_9ACTN</name>
<evidence type="ECO:0000256" key="1">
    <source>
        <dbReference type="SAM" id="SignalP"/>
    </source>
</evidence>
<dbReference type="RefSeq" id="WP_203699922.1">
    <property type="nucleotide sequence ID" value="NZ_BAAALU010000038.1"/>
</dbReference>
<evidence type="ECO:0000313" key="2">
    <source>
        <dbReference type="EMBL" id="GIF54219.1"/>
    </source>
</evidence>
<accession>A0ABQ4BUL5</accession>
<reference evidence="2 3" key="1">
    <citation type="submission" date="2021-01" db="EMBL/GenBank/DDBJ databases">
        <title>Whole genome shotgun sequence of Asanoa iriomotensis NBRC 100142.</title>
        <authorList>
            <person name="Komaki H."/>
            <person name="Tamura T."/>
        </authorList>
    </citation>
    <scope>NUCLEOTIDE SEQUENCE [LARGE SCALE GENOMIC DNA]</scope>
    <source>
        <strain evidence="2 3">NBRC 100142</strain>
    </source>
</reference>
<dbReference type="Proteomes" id="UP000624325">
    <property type="component" value="Unassembled WGS sequence"/>
</dbReference>
<keyword evidence="3" id="KW-1185">Reference proteome</keyword>
<gene>
    <name evidence="2" type="ORF">Air01nite_03140</name>
</gene>
<dbReference type="Gene3D" id="3.20.20.80">
    <property type="entry name" value="Glycosidases"/>
    <property type="match status" value="1"/>
</dbReference>
<dbReference type="SUPFAM" id="SSF51445">
    <property type="entry name" value="(Trans)glycosidases"/>
    <property type="match status" value="1"/>
</dbReference>
<dbReference type="InterPro" id="IPR017853">
    <property type="entry name" value="GH"/>
</dbReference>
<protein>
    <recommendedName>
        <fullName evidence="4">Glycosyl hydrolase family 18 (Putative chitinase)</fullName>
    </recommendedName>
</protein>
<dbReference type="EMBL" id="BONC01000001">
    <property type="protein sequence ID" value="GIF54219.1"/>
    <property type="molecule type" value="Genomic_DNA"/>
</dbReference>